<name>A0A0V0R1C4_PSEPJ</name>
<feature type="coiled-coil region" evidence="1">
    <location>
        <begin position="34"/>
        <end position="64"/>
    </location>
</feature>
<evidence type="ECO:0000313" key="4">
    <source>
        <dbReference type="Proteomes" id="UP000054937"/>
    </source>
</evidence>
<keyword evidence="1" id="KW-0175">Coiled coil</keyword>
<proteinExistence type="predicted"/>
<reference evidence="3 4" key="1">
    <citation type="journal article" date="2015" name="Sci. Rep.">
        <title>Genome of the facultative scuticociliatosis pathogen Pseudocohnilembus persalinus provides insight into its virulence through horizontal gene transfer.</title>
        <authorList>
            <person name="Xiong J."/>
            <person name="Wang G."/>
            <person name="Cheng J."/>
            <person name="Tian M."/>
            <person name="Pan X."/>
            <person name="Warren A."/>
            <person name="Jiang C."/>
            <person name="Yuan D."/>
            <person name="Miao W."/>
        </authorList>
    </citation>
    <scope>NUCLEOTIDE SEQUENCE [LARGE SCALE GENOMIC DNA]</scope>
    <source>
        <strain evidence="3">36N120E</strain>
    </source>
</reference>
<dbReference type="InParanoid" id="A0A0V0R1C4"/>
<feature type="domain" description="SAM" evidence="2">
    <location>
        <begin position="203"/>
        <end position="268"/>
    </location>
</feature>
<dbReference type="AlphaFoldDB" id="A0A0V0R1C4"/>
<keyword evidence="4" id="KW-1185">Reference proteome</keyword>
<comment type="caution">
    <text evidence="3">The sequence shown here is derived from an EMBL/GenBank/DDBJ whole genome shotgun (WGS) entry which is preliminary data.</text>
</comment>
<accession>A0A0V0R1C4</accession>
<dbReference type="EMBL" id="LDAU01000066">
    <property type="protein sequence ID" value="KRX08283.1"/>
    <property type="molecule type" value="Genomic_DNA"/>
</dbReference>
<dbReference type="PROSITE" id="PS50105">
    <property type="entry name" value="SAM_DOMAIN"/>
    <property type="match status" value="1"/>
</dbReference>
<sequence length="743" mass="88994">MDVKTLKKPRKRVQRKDLISKKSICIQGEWKQKFQDLEINISDLQELKNNVKKTIQEIKQNKITETQQTDKENIDPNQNIKFPNEKQQIQQKQQNFGQYNNFLQKKSSEQERNAEILIQTESSTQSYSDKYEIKDTQVYQSEQKQDNQTNLDCIKKQNSQQKDMKSRSCILQHINKQQNNGFEQTIQDLPKEYLNIFLDSSIVHVQTIGSWLRQLQLEEYLQNFIDNSIYENKTLIDYMNKSQDWHKVLISLFGIDKHGHRIRLIMKILQGYNSLEWIVYQQKQFQSFSNINYIMQYVGIQDEQPSQIISQVILQLSESITTLTDSIQFRDLYEQLWIQFEEILLQRPIEYHKIYSFIAQVNSKQIQDDYIQNPVSDNLQVNKIKKLQKPQHVRNKSQNYADLQSQDNDFLNQMATNQLIFGIAVQYFLLSFQQFQSKENLQNPQNIEQIYQDLVNQKYMDLNLEYLGLNQQQNNRLTYILTECFKQYFQKSFNIEPQILDFIQNTSQFLPDLVYLLFSIVEQFLQCQDLKQKQRDLIFLLNFRNDLLENNINENENFGFSQITEFLRILNQSLYRKVCIFNRKKNGHNFQLEQYYIPKFKNDHSDKNINILFFEECEKYYIVLKQHQNYNFKTHLIQNNRLVKNIVNPNGEDWNRKQLLENIMDLKKTLNINNQNIQLITNKLSKELSIANKGKENQYCYSNIKNIQNKQGIQVLNQNATLNPQQQNKQMGSYRQNYQQQVL</sequence>
<dbReference type="InterPro" id="IPR001660">
    <property type="entry name" value="SAM"/>
</dbReference>
<evidence type="ECO:0000313" key="3">
    <source>
        <dbReference type="EMBL" id="KRX08283.1"/>
    </source>
</evidence>
<dbReference type="SUPFAM" id="SSF47769">
    <property type="entry name" value="SAM/Pointed domain"/>
    <property type="match status" value="1"/>
</dbReference>
<dbReference type="Gene3D" id="1.10.150.50">
    <property type="entry name" value="Transcription Factor, Ets-1"/>
    <property type="match status" value="1"/>
</dbReference>
<organism evidence="3 4">
    <name type="scientific">Pseudocohnilembus persalinus</name>
    <name type="common">Ciliate</name>
    <dbReference type="NCBI Taxonomy" id="266149"/>
    <lineage>
        <taxon>Eukaryota</taxon>
        <taxon>Sar</taxon>
        <taxon>Alveolata</taxon>
        <taxon>Ciliophora</taxon>
        <taxon>Intramacronucleata</taxon>
        <taxon>Oligohymenophorea</taxon>
        <taxon>Scuticociliatia</taxon>
        <taxon>Philasterida</taxon>
        <taxon>Pseudocohnilembidae</taxon>
        <taxon>Pseudocohnilembus</taxon>
    </lineage>
</organism>
<evidence type="ECO:0000256" key="1">
    <source>
        <dbReference type="SAM" id="Coils"/>
    </source>
</evidence>
<gene>
    <name evidence="3" type="ORF">PPERSA_01744</name>
</gene>
<evidence type="ECO:0000259" key="2">
    <source>
        <dbReference type="PROSITE" id="PS50105"/>
    </source>
</evidence>
<dbReference type="Proteomes" id="UP000054937">
    <property type="component" value="Unassembled WGS sequence"/>
</dbReference>
<dbReference type="InterPro" id="IPR013761">
    <property type="entry name" value="SAM/pointed_sf"/>
</dbReference>
<protein>
    <submittedName>
        <fullName evidence="3">Sterile alpha motif/pointed domain</fullName>
    </submittedName>
</protein>